<keyword evidence="1" id="KW-1133">Transmembrane helix</keyword>
<accession>A0A2I6PHZ0</accession>
<keyword evidence="1" id="KW-0812">Transmembrane</keyword>
<proteinExistence type="predicted"/>
<reference evidence="3" key="1">
    <citation type="submission" date="2017-11" db="EMBL/GenBank/DDBJ databases">
        <title>Genome sequence and characterization of the novel virulent phage PMBT3 infecting Pseudomonas sp.</title>
        <authorList>
            <person name="Koberg S."/>
            <person name="Brinks E."/>
            <person name="Heller K.J."/>
            <person name="Neve H."/>
            <person name="Franz C.M.A.P."/>
        </authorList>
    </citation>
    <scope>NUCLEOTIDE SEQUENCE [LARGE SCALE GENOMIC DNA]</scope>
</reference>
<keyword evidence="3" id="KW-1185">Reference proteome</keyword>
<name>A0A2I6PHZ0_9CAUD</name>
<dbReference type="RefSeq" id="YP_009796613.1">
    <property type="nucleotide sequence ID" value="NC_047902.1"/>
</dbReference>
<dbReference type="KEGG" id="vg:54987003"/>
<dbReference type="GeneID" id="54987003"/>
<feature type="transmembrane region" description="Helical" evidence="1">
    <location>
        <begin position="108"/>
        <end position="126"/>
    </location>
</feature>
<evidence type="ECO:0000256" key="1">
    <source>
        <dbReference type="SAM" id="Phobius"/>
    </source>
</evidence>
<evidence type="ECO:0000313" key="2">
    <source>
        <dbReference type="EMBL" id="AUM59664.1"/>
    </source>
</evidence>
<protein>
    <submittedName>
        <fullName evidence="2">Uncharacterized protein</fullName>
    </submittedName>
</protein>
<organism evidence="2 3">
    <name type="scientific">Pseudomonas phage PMBT3</name>
    <dbReference type="NCBI Taxonomy" id="2059856"/>
    <lineage>
        <taxon>Viruses</taxon>
        <taxon>Duplodnaviria</taxon>
        <taxon>Heunggongvirae</taxon>
        <taxon>Uroviricota</taxon>
        <taxon>Caudoviricetes</taxon>
        <taxon>Maxrubnervirus</taxon>
        <taxon>Maxrubnervirus PMBT3</taxon>
    </lineage>
</organism>
<dbReference type="Proteomes" id="UP000240704">
    <property type="component" value="Segment"/>
</dbReference>
<keyword evidence="1" id="KW-0472">Membrane</keyword>
<feature type="transmembrane region" description="Helical" evidence="1">
    <location>
        <begin position="6"/>
        <end position="30"/>
    </location>
</feature>
<evidence type="ECO:0000313" key="3">
    <source>
        <dbReference type="Proteomes" id="UP000240704"/>
    </source>
</evidence>
<sequence length="144" mass="16193">MNNPDTAQFVLVLLVLGVGLGFTTIVLNVLSGMVVEAICWVDDEEQEGPYPLTKFAAWCARYKHEGGKSNDFHHASRKSQTSSDFTFAMFIGAIPLPCLFYFGYLFPWVPAGLGLLYCIAHTARFARRHKKLFDKHVKDPEAHK</sequence>
<dbReference type="EMBL" id="MG596799">
    <property type="protein sequence ID" value="AUM59664.1"/>
    <property type="molecule type" value="Genomic_DNA"/>
</dbReference>